<dbReference type="Pfam" id="PF00069">
    <property type="entry name" value="Pkinase"/>
    <property type="match status" value="1"/>
</dbReference>
<evidence type="ECO:0000256" key="10">
    <source>
        <dbReference type="PROSITE-ProRule" id="PRU10141"/>
    </source>
</evidence>
<dbReference type="Proteomes" id="UP001217089">
    <property type="component" value="Unassembled WGS sequence"/>
</dbReference>
<dbReference type="EC" id="2.7.11.1" evidence="1"/>
<evidence type="ECO:0000256" key="8">
    <source>
        <dbReference type="ARBA" id="ARBA00047899"/>
    </source>
</evidence>
<dbReference type="InterPro" id="IPR000719">
    <property type="entry name" value="Prot_kinase_dom"/>
</dbReference>
<feature type="domain" description="Protein kinase" evidence="12">
    <location>
        <begin position="224"/>
        <end position="481"/>
    </location>
</feature>
<dbReference type="Gene3D" id="1.10.510.10">
    <property type="entry name" value="Transferase(Phosphotransferase) domain 1"/>
    <property type="match status" value="2"/>
</dbReference>
<evidence type="ECO:0000256" key="9">
    <source>
        <dbReference type="ARBA" id="ARBA00048679"/>
    </source>
</evidence>
<dbReference type="InterPro" id="IPR057263">
    <property type="entry name" value="COR-B"/>
</dbReference>
<dbReference type="PANTHER" id="PTHR48005">
    <property type="entry name" value="LEUCINE RICH REPEAT KINASE 2"/>
    <property type="match status" value="1"/>
</dbReference>
<feature type="binding site" evidence="10">
    <location>
        <position position="251"/>
    </location>
    <ligand>
        <name>ATP</name>
        <dbReference type="ChEBI" id="CHEBI:30616"/>
    </ligand>
</feature>
<dbReference type="InterPro" id="IPR032675">
    <property type="entry name" value="LRR_dom_sf"/>
</dbReference>
<evidence type="ECO:0000256" key="5">
    <source>
        <dbReference type="ARBA" id="ARBA00022741"/>
    </source>
</evidence>
<feature type="domain" description="F-box" evidence="13">
    <location>
        <begin position="463"/>
        <end position="511"/>
    </location>
</feature>
<comment type="caution">
    <text evidence="14">The sequence shown here is derived from an EMBL/GenBank/DDBJ whole genome shotgun (WGS) entry which is preliminary data.</text>
</comment>
<gene>
    <name evidence="14" type="ORF">KUTeg_021235</name>
</gene>
<accession>A0ABQ9EG68</accession>
<dbReference type="EMBL" id="JARBDR010000918">
    <property type="protein sequence ID" value="KAJ8302248.1"/>
    <property type="molecule type" value="Genomic_DNA"/>
</dbReference>
<dbReference type="PROSITE" id="PS50011">
    <property type="entry name" value="PROTEIN_KINASE_DOM"/>
    <property type="match status" value="1"/>
</dbReference>
<proteinExistence type="predicted"/>
<keyword evidence="3" id="KW-0808">Transferase</keyword>
<evidence type="ECO:0000256" key="7">
    <source>
        <dbReference type="ARBA" id="ARBA00022840"/>
    </source>
</evidence>
<dbReference type="SUPFAM" id="SSF52047">
    <property type="entry name" value="RNI-like"/>
    <property type="match status" value="1"/>
</dbReference>
<dbReference type="Gene3D" id="3.80.10.10">
    <property type="entry name" value="Ribonuclease Inhibitor"/>
    <property type="match status" value="1"/>
</dbReference>
<keyword evidence="2" id="KW-0723">Serine/threonine-protein kinase</keyword>
<dbReference type="Pfam" id="PF25497">
    <property type="entry name" value="COR-B"/>
    <property type="match status" value="1"/>
</dbReference>
<evidence type="ECO:0000259" key="12">
    <source>
        <dbReference type="PROSITE" id="PS50011"/>
    </source>
</evidence>
<evidence type="ECO:0000256" key="3">
    <source>
        <dbReference type="ARBA" id="ARBA00022679"/>
    </source>
</evidence>
<evidence type="ECO:0000256" key="11">
    <source>
        <dbReference type="SAM" id="MobiDB-lite"/>
    </source>
</evidence>
<organism evidence="14 15">
    <name type="scientific">Tegillarca granosa</name>
    <name type="common">Malaysian cockle</name>
    <name type="synonym">Anadara granosa</name>
    <dbReference type="NCBI Taxonomy" id="220873"/>
    <lineage>
        <taxon>Eukaryota</taxon>
        <taxon>Metazoa</taxon>
        <taxon>Spiralia</taxon>
        <taxon>Lophotrochozoa</taxon>
        <taxon>Mollusca</taxon>
        <taxon>Bivalvia</taxon>
        <taxon>Autobranchia</taxon>
        <taxon>Pteriomorphia</taxon>
        <taxon>Arcoida</taxon>
        <taxon>Arcoidea</taxon>
        <taxon>Arcidae</taxon>
        <taxon>Tegillarca</taxon>
    </lineage>
</organism>
<keyword evidence="7 10" id="KW-0067">ATP-binding</keyword>
<feature type="region of interest" description="Disordered" evidence="11">
    <location>
        <begin position="853"/>
        <end position="883"/>
    </location>
</feature>
<evidence type="ECO:0000259" key="13">
    <source>
        <dbReference type="PROSITE" id="PS50181"/>
    </source>
</evidence>
<name>A0ABQ9EG68_TEGGR</name>
<dbReference type="InterPro" id="IPR001810">
    <property type="entry name" value="F-box_dom"/>
</dbReference>
<dbReference type="InterPro" id="IPR001245">
    <property type="entry name" value="Ser-Thr/Tyr_kinase_cat_dom"/>
</dbReference>
<dbReference type="SUPFAM" id="SSF56112">
    <property type="entry name" value="Protein kinase-like (PK-like)"/>
    <property type="match status" value="1"/>
</dbReference>
<evidence type="ECO:0000256" key="6">
    <source>
        <dbReference type="ARBA" id="ARBA00022777"/>
    </source>
</evidence>
<evidence type="ECO:0000256" key="1">
    <source>
        <dbReference type="ARBA" id="ARBA00012513"/>
    </source>
</evidence>
<evidence type="ECO:0000256" key="4">
    <source>
        <dbReference type="ARBA" id="ARBA00022737"/>
    </source>
</evidence>
<reference evidence="14 15" key="1">
    <citation type="submission" date="2022-12" db="EMBL/GenBank/DDBJ databases">
        <title>Chromosome-level genome of Tegillarca granosa.</title>
        <authorList>
            <person name="Kim J."/>
        </authorList>
    </citation>
    <scope>NUCLEOTIDE SEQUENCE [LARGE SCALE GENOMIC DNA]</scope>
    <source>
        <strain evidence="14">Teg-2019</strain>
        <tissue evidence="14">Adductor muscle</tissue>
    </source>
</reference>
<keyword evidence="5 10" id="KW-0547">Nucleotide-binding</keyword>
<evidence type="ECO:0000313" key="15">
    <source>
        <dbReference type="Proteomes" id="UP001217089"/>
    </source>
</evidence>
<protein>
    <recommendedName>
        <fullName evidence="1">non-specific serine/threonine protein kinase</fullName>
        <ecNumber evidence="1">2.7.11.1</ecNumber>
    </recommendedName>
</protein>
<dbReference type="InterPro" id="IPR011009">
    <property type="entry name" value="Kinase-like_dom_sf"/>
</dbReference>
<dbReference type="PANTHER" id="PTHR48005:SF13">
    <property type="entry name" value="SERINE_THREONINE-PROTEIN KINASE DDB_G0278509-RELATED"/>
    <property type="match status" value="1"/>
</dbReference>
<evidence type="ECO:0000313" key="14">
    <source>
        <dbReference type="EMBL" id="KAJ8302248.1"/>
    </source>
</evidence>
<keyword evidence="15" id="KW-1185">Reference proteome</keyword>
<dbReference type="PROSITE" id="PS00107">
    <property type="entry name" value="PROTEIN_KINASE_ATP"/>
    <property type="match status" value="1"/>
</dbReference>
<dbReference type="InterPro" id="IPR051420">
    <property type="entry name" value="Ser_Thr_Kinases_DiverseReg"/>
</dbReference>
<sequence length="970" mass="110707">MTLSFEPWLKNAFLEEKICRFYRMPHVPLGLWSRLITRMIVFSKSVVTEVLAPSNSTLMELPTSSVPEMHYWKTGIFVCWSQKDSIEFYQIQQQALTMDRHIQGTSFFLLSSCISDKDDKEEIQITVPATKNGCLLLGQVVDHLDALIDEWYPGLTSVDPLQGRHLLEKYAPCVYCEDSDQSPYQFLLEDLLKQTESRLDAPDLVLSDLDSGLQLDVSQFDLVESPENLLGDGGYGAVYKAKYKNQHVAVKMFNAIGDIHPHVMLRQEATVLRCLKHPSVVSLLAVGVRPRIIVLELALKGSLSKVLRTEEHKEDLSRIIQHRIASQINAKISDYGIARFSTLDGLVAQEGTPAYRAPEVIRGETYSFKADVFSYGITIYSLLTGGKHPFFEYEFNSEMDRAISESKEILNQLMSPESLCLRQWVPVSVETTVECMAFQTNQIKQFRSHGTQLTILQNLITVPYCLTDLPDLIIIEILKFIPLQELLQSVIRTCKIIRGIIQNSPILWRNFEFENPIKVSFESLQYALKHSRKFKVFNIGFSENTCATPELDYLLTKKLLCGPNLVWIILSKSQISTLAFLQELPNLELLCIDECSNINDADCLIIPKCRKLEQLYLSFNNILAETVINITKDLSLINLDVAGIKFDILDCVALLNSCYESLLFFHLSLKDTVNPDDFERNVERNLSTMNVDEVIHLISSLYAEEPEDVCTVSVEPVIQLSQEDDPTILVPAQICESNMGIFETGANECVMNECTLDDNDNTELLPPDINTVYAPSQDEIDNTAFLTAVTRTVDVPSKDESNNIVSVPVDSCTVDIQSQKESNYIVSVPENTSIVDEPSKDHSYIDTVKEGNACRSRKRQKDPESWKQNVKRKRRQSGKPYIDYKGNSVKARELKTKKDCQGKCRFKCSVSISESERKNIFENFWTLNDSQKFYFYRDTLERSEKERTRTRNKESRKKFSVKYFFNVKER</sequence>
<dbReference type="PROSITE" id="PS50181">
    <property type="entry name" value="FBOX"/>
    <property type="match status" value="1"/>
</dbReference>
<dbReference type="InterPro" id="IPR017441">
    <property type="entry name" value="Protein_kinase_ATP_BS"/>
</dbReference>
<dbReference type="Pfam" id="PF07714">
    <property type="entry name" value="PK_Tyr_Ser-Thr"/>
    <property type="match status" value="1"/>
</dbReference>
<keyword evidence="4" id="KW-0677">Repeat</keyword>
<comment type="catalytic activity">
    <reaction evidence="9">
        <text>L-seryl-[protein] + ATP = O-phospho-L-seryl-[protein] + ADP + H(+)</text>
        <dbReference type="Rhea" id="RHEA:17989"/>
        <dbReference type="Rhea" id="RHEA-COMP:9863"/>
        <dbReference type="Rhea" id="RHEA-COMP:11604"/>
        <dbReference type="ChEBI" id="CHEBI:15378"/>
        <dbReference type="ChEBI" id="CHEBI:29999"/>
        <dbReference type="ChEBI" id="CHEBI:30616"/>
        <dbReference type="ChEBI" id="CHEBI:83421"/>
        <dbReference type="ChEBI" id="CHEBI:456216"/>
        <dbReference type="EC" id="2.7.11.1"/>
    </reaction>
</comment>
<comment type="catalytic activity">
    <reaction evidence="8">
        <text>L-threonyl-[protein] + ATP = O-phospho-L-threonyl-[protein] + ADP + H(+)</text>
        <dbReference type="Rhea" id="RHEA:46608"/>
        <dbReference type="Rhea" id="RHEA-COMP:11060"/>
        <dbReference type="Rhea" id="RHEA-COMP:11605"/>
        <dbReference type="ChEBI" id="CHEBI:15378"/>
        <dbReference type="ChEBI" id="CHEBI:30013"/>
        <dbReference type="ChEBI" id="CHEBI:30616"/>
        <dbReference type="ChEBI" id="CHEBI:61977"/>
        <dbReference type="ChEBI" id="CHEBI:456216"/>
        <dbReference type="EC" id="2.7.11.1"/>
    </reaction>
</comment>
<evidence type="ECO:0000256" key="2">
    <source>
        <dbReference type="ARBA" id="ARBA00022527"/>
    </source>
</evidence>
<keyword evidence="6" id="KW-0418">Kinase</keyword>